<proteinExistence type="predicted"/>
<sequence length="114" mass="13493">MQNPFQPSPQLTGRRRQWRSRKLRSHSRRDRVAFSEFYSEGKKEGNELSILVVMARRNHHRSKTDDDGLDERCRGFHFRESERGKREGRSRASWWQSWFTGELAGASGGVERAW</sequence>
<organism evidence="2 3">
    <name type="scientific">Hibiscus sabdariffa</name>
    <name type="common">roselle</name>
    <dbReference type="NCBI Taxonomy" id="183260"/>
    <lineage>
        <taxon>Eukaryota</taxon>
        <taxon>Viridiplantae</taxon>
        <taxon>Streptophyta</taxon>
        <taxon>Embryophyta</taxon>
        <taxon>Tracheophyta</taxon>
        <taxon>Spermatophyta</taxon>
        <taxon>Magnoliopsida</taxon>
        <taxon>eudicotyledons</taxon>
        <taxon>Gunneridae</taxon>
        <taxon>Pentapetalae</taxon>
        <taxon>rosids</taxon>
        <taxon>malvids</taxon>
        <taxon>Malvales</taxon>
        <taxon>Malvaceae</taxon>
        <taxon>Malvoideae</taxon>
        <taxon>Hibiscus</taxon>
    </lineage>
</organism>
<evidence type="ECO:0000313" key="3">
    <source>
        <dbReference type="Proteomes" id="UP001472677"/>
    </source>
</evidence>
<evidence type="ECO:0000256" key="1">
    <source>
        <dbReference type="SAM" id="MobiDB-lite"/>
    </source>
</evidence>
<reference evidence="2 3" key="1">
    <citation type="journal article" date="2024" name="G3 (Bethesda)">
        <title>Genome assembly of Hibiscus sabdariffa L. provides insights into metabolisms of medicinal natural products.</title>
        <authorList>
            <person name="Kim T."/>
        </authorList>
    </citation>
    <scope>NUCLEOTIDE SEQUENCE [LARGE SCALE GENOMIC DNA]</scope>
    <source>
        <strain evidence="2">TK-2024</strain>
        <tissue evidence="2">Old leaves</tissue>
    </source>
</reference>
<keyword evidence="3" id="KW-1185">Reference proteome</keyword>
<protein>
    <submittedName>
        <fullName evidence="2">Uncharacterized protein</fullName>
    </submittedName>
</protein>
<feature type="compositionally biased region" description="Basic residues" evidence="1">
    <location>
        <begin position="13"/>
        <end position="27"/>
    </location>
</feature>
<feature type="compositionally biased region" description="Polar residues" evidence="1">
    <location>
        <begin position="1"/>
        <end position="11"/>
    </location>
</feature>
<name>A0ABR2ENE4_9ROSI</name>
<accession>A0ABR2ENE4</accession>
<evidence type="ECO:0000313" key="2">
    <source>
        <dbReference type="EMBL" id="KAK8563519.1"/>
    </source>
</evidence>
<gene>
    <name evidence="2" type="ORF">V6N12_035665</name>
</gene>
<feature type="region of interest" description="Disordered" evidence="1">
    <location>
        <begin position="1"/>
        <end position="27"/>
    </location>
</feature>
<dbReference type="EMBL" id="JBBPBM010000011">
    <property type="protein sequence ID" value="KAK8563519.1"/>
    <property type="molecule type" value="Genomic_DNA"/>
</dbReference>
<comment type="caution">
    <text evidence="2">The sequence shown here is derived from an EMBL/GenBank/DDBJ whole genome shotgun (WGS) entry which is preliminary data.</text>
</comment>
<dbReference type="Proteomes" id="UP001472677">
    <property type="component" value="Unassembled WGS sequence"/>
</dbReference>